<dbReference type="InterPro" id="IPR000415">
    <property type="entry name" value="Nitroreductase-like"/>
</dbReference>
<dbReference type="AlphaFoldDB" id="A0A8T3VPZ8"/>
<name>A0A8T3VPZ8_9EURY</name>
<dbReference type="SUPFAM" id="SSF55469">
    <property type="entry name" value="FMN-dependent nitroreductase-like"/>
    <property type="match status" value="1"/>
</dbReference>
<dbReference type="Proteomes" id="UP000713479">
    <property type="component" value="Unassembled WGS sequence"/>
</dbReference>
<proteinExistence type="predicted"/>
<comment type="caution">
    <text evidence="2">The sequence shown here is derived from an EMBL/GenBank/DDBJ whole genome shotgun (WGS) entry which is preliminary data.</text>
</comment>
<evidence type="ECO:0000259" key="1">
    <source>
        <dbReference type="Pfam" id="PF14512"/>
    </source>
</evidence>
<gene>
    <name evidence="2" type="ORF">E7Z74_04380</name>
</gene>
<protein>
    <submittedName>
        <fullName evidence="2">Nitroreductase</fullName>
    </submittedName>
</protein>
<sequence length="229" mass="26609">MDLSEQIYVRKSCRKYLDDEIDMSAIKEFMDNVKPLTREINYSYEILAKDKLNIRTRWKAPYYLALYSDKKDNYGVNIGFIFQQLSLFLQSLDIGSCWVGMASLKENNPKFVIAISFGKSNDLTREISQFKRKSLSEIADTEDERLIPAQLAPSAVNSQPWYFKHIDEGFDVYKVKHNIVKRKILGKWNDVDIGIALSHLYVSNPETFEFEVKDKKDIKGYTYVGSVKI</sequence>
<dbReference type="Gene3D" id="3.40.109.30">
    <property type="entry name" value="putative nitroreductase (tm1586), domain 2"/>
    <property type="match status" value="1"/>
</dbReference>
<dbReference type="Gene3D" id="3.40.109.10">
    <property type="entry name" value="NADH Oxidase"/>
    <property type="match status" value="1"/>
</dbReference>
<evidence type="ECO:0000313" key="3">
    <source>
        <dbReference type="Proteomes" id="UP000713479"/>
    </source>
</evidence>
<dbReference type="GO" id="GO:0016491">
    <property type="term" value="F:oxidoreductase activity"/>
    <property type="evidence" value="ECO:0007669"/>
    <property type="project" value="InterPro"/>
</dbReference>
<feature type="domain" description="Putative nitroreductase TM1586" evidence="1">
    <location>
        <begin position="3"/>
        <end position="203"/>
    </location>
</feature>
<reference evidence="2" key="1">
    <citation type="submission" date="2019-04" db="EMBL/GenBank/DDBJ databases">
        <title>Evolution of Biomass-Degrading Anaerobic Consortia Revealed by Metagenomics.</title>
        <authorList>
            <person name="Peng X."/>
        </authorList>
    </citation>
    <scope>NUCLEOTIDE SEQUENCE</scope>
    <source>
        <strain evidence="2">SIG13</strain>
    </source>
</reference>
<dbReference type="InterPro" id="IPR029478">
    <property type="entry name" value="TM1586_NiRdase"/>
</dbReference>
<organism evidence="2 3">
    <name type="scientific">Methanobrevibacter millerae</name>
    <dbReference type="NCBI Taxonomy" id="230361"/>
    <lineage>
        <taxon>Archaea</taxon>
        <taxon>Methanobacteriati</taxon>
        <taxon>Methanobacteriota</taxon>
        <taxon>Methanomada group</taxon>
        <taxon>Methanobacteria</taxon>
        <taxon>Methanobacteriales</taxon>
        <taxon>Methanobacteriaceae</taxon>
        <taxon>Methanobrevibacter</taxon>
    </lineage>
</organism>
<accession>A0A8T3VPZ8</accession>
<evidence type="ECO:0000313" key="2">
    <source>
        <dbReference type="EMBL" id="MBE6510488.1"/>
    </source>
</evidence>
<dbReference type="Pfam" id="PF14512">
    <property type="entry name" value="TM1586_NiRdase"/>
    <property type="match status" value="1"/>
</dbReference>
<dbReference type="EMBL" id="SUTF01000005">
    <property type="protein sequence ID" value="MBE6510488.1"/>
    <property type="molecule type" value="Genomic_DNA"/>
</dbReference>